<dbReference type="SUPFAM" id="SSF52402">
    <property type="entry name" value="Adenine nucleotide alpha hydrolases-like"/>
    <property type="match status" value="1"/>
</dbReference>
<reference evidence="3 4" key="1">
    <citation type="submission" date="2020-07" db="EMBL/GenBank/DDBJ databases">
        <title>Pusillimonas sp. nov., isolated from poultry manure in Taiwan.</title>
        <authorList>
            <person name="Lin S.-Y."/>
            <person name="Tang Y.-S."/>
            <person name="Young C.-C."/>
        </authorList>
    </citation>
    <scope>NUCLEOTIDE SEQUENCE [LARGE SCALE GENOMIC DNA]</scope>
    <source>
        <strain evidence="3 4">CC-YST705</strain>
    </source>
</reference>
<dbReference type="PANTHER" id="PTHR46268:SF6">
    <property type="entry name" value="UNIVERSAL STRESS PROTEIN UP12"/>
    <property type="match status" value="1"/>
</dbReference>
<proteinExistence type="inferred from homology"/>
<dbReference type="Pfam" id="PF00582">
    <property type="entry name" value="Usp"/>
    <property type="match status" value="1"/>
</dbReference>
<gene>
    <name evidence="3" type="ORF">H0484_04820</name>
</gene>
<feature type="domain" description="UspA" evidence="2">
    <location>
        <begin position="2"/>
        <end position="141"/>
    </location>
</feature>
<comment type="caution">
    <text evidence="3">The sequence shown here is derived from an EMBL/GenBank/DDBJ whole genome shotgun (WGS) entry which is preliminary data.</text>
</comment>
<dbReference type="EMBL" id="JACDXW010000002">
    <property type="protein sequence ID" value="MCB5363077.1"/>
    <property type="molecule type" value="Genomic_DNA"/>
</dbReference>
<dbReference type="Gene3D" id="3.40.50.620">
    <property type="entry name" value="HUPs"/>
    <property type="match status" value="1"/>
</dbReference>
<keyword evidence="4" id="KW-1185">Reference proteome</keyword>
<evidence type="ECO:0000313" key="3">
    <source>
        <dbReference type="EMBL" id="MCB5363077.1"/>
    </source>
</evidence>
<dbReference type="PANTHER" id="PTHR46268">
    <property type="entry name" value="STRESS RESPONSE PROTEIN NHAX"/>
    <property type="match status" value="1"/>
</dbReference>
<dbReference type="PRINTS" id="PR01438">
    <property type="entry name" value="UNVRSLSTRESS"/>
</dbReference>
<protein>
    <submittedName>
        <fullName evidence="3">Universal stress protein</fullName>
    </submittedName>
</protein>
<dbReference type="Proteomes" id="UP000776983">
    <property type="component" value="Unassembled WGS sequence"/>
</dbReference>
<evidence type="ECO:0000259" key="2">
    <source>
        <dbReference type="Pfam" id="PF00582"/>
    </source>
</evidence>
<dbReference type="InterPro" id="IPR014729">
    <property type="entry name" value="Rossmann-like_a/b/a_fold"/>
</dbReference>
<dbReference type="InterPro" id="IPR006015">
    <property type="entry name" value="Universal_stress_UspA"/>
</dbReference>
<evidence type="ECO:0000256" key="1">
    <source>
        <dbReference type="ARBA" id="ARBA00008791"/>
    </source>
</evidence>
<name>A0ABS8CB41_9BURK</name>
<dbReference type="InterPro" id="IPR006016">
    <property type="entry name" value="UspA"/>
</dbReference>
<comment type="similarity">
    <text evidence="1">Belongs to the universal stress protein A family.</text>
</comment>
<accession>A0ABS8CB41</accession>
<dbReference type="RefSeq" id="WP_226953317.1">
    <property type="nucleotide sequence ID" value="NZ_JACDXW010000002.1"/>
</dbReference>
<evidence type="ECO:0000313" key="4">
    <source>
        <dbReference type="Proteomes" id="UP000776983"/>
    </source>
</evidence>
<dbReference type="CDD" id="cd00293">
    <property type="entry name" value="USP-like"/>
    <property type="match status" value="1"/>
</dbReference>
<sequence length="141" mass="15109">MNRILVPIDGSASSANALATSLVWAKGMAGVQLHVLTVQQPIASGNVKRFISADTLNQYYEEEALKVLEPVREQLAGSGIDVQFQWRVGSIADTIVDYAKEADCEHIVMGTRGMGGFSNLLLGSIATKVLSLTHVPVTLVK</sequence>
<organism evidence="3 4">
    <name type="scientific">Mesopusillimonas faecipullorum</name>
    <dbReference type="NCBI Taxonomy" id="2755040"/>
    <lineage>
        <taxon>Bacteria</taxon>
        <taxon>Pseudomonadati</taxon>
        <taxon>Pseudomonadota</taxon>
        <taxon>Betaproteobacteria</taxon>
        <taxon>Burkholderiales</taxon>
        <taxon>Alcaligenaceae</taxon>
        <taxon>Mesopusillimonas</taxon>
    </lineage>
</organism>